<dbReference type="EMBL" id="LUUJ01000098">
    <property type="protein sequence ID" value="OAI13537.1"/>
    <property type="molecule type" value="Genomic_DNA"/>
</dbReference>
<sequence>MKFNRFIPFAAPSQLLVCETDGFSLRAAVLRRADHDLNVLYRAQTEQVDMAEGLGDVLAALKNQGWQGGGAAILLSPAVFSTLVELPVNPKKPRPLAQMLELVRWEAEPLLLQHVTRWSVGHLLVGQGYMTEEQARAVMDLQQGKPSANGNLAMAEQFSLRRFGDLAVEMGYIKRSQLNACLTGQEWLKSGDEAIECGWAAQGAVEDIPGTHNWLVSCVHRSLLQRWTDAFARHGVKLRAMYPLTGCSAALLPAAESNAVLLETQPGLGLGARLAGGSYTALRHYLHPNKAALDICLESYHALHAPPREPVWLACWPPAPELAAELEHMLEVDIQRLPHAAAGDGVSPGMCGAAYHALGLGEGTRCAGVRVGGPLPPVADRLEVRAAALALALFALLGVAELSLWVRKSSIDSYKQQVDASWRSIDEAVKRINAKAAEIGQIKDKIKSLRGEQSRLENLAHFYDQDIPERMYLVKGVLGMLQTVVDDEVVIERLDEPDKSDKSAAKPAAAANPAQPAGPLDAKRIEAEHFELEAWALSDSAAQTFVKRVGDAAANWDLQVTESKVAFGKGPLNANGFTIKLRLVKLAEPDGKIIRLSNPKSYETPTFE</sequence>
<dbReference type="AlphaFoldDB" id="A0A177N6C4"/>
<dbReference type="Proteomes" id="UP000077857">
    <property type="component" value="Unassembled WGS sequence"/>
</dbReference>
<accession>A0A177N6C4</accession>
<feature type="region of interest" description="Disordered" evidence="1">
    <location>
        <begin position="497"/>
        <end position="519"/>
    </location>
</feature>
<feature type="compositionally biased region" description="Low complexity" evidence="1">
    <location>
        <begin position="505"/>
        <end position="519"/>
    </location>
</feature>
<proteinExistence type="predicted"/>
<dbReference type="OrthoDB" id="9176933at2"/>
<evidence type="ECO:0000313" key="3">
    <source>
        <dbReference type="Proteomes" id="UP000077857"/>
    </source>
</evidence>
<comment type="caution">
    <text evidence="2">The sequence shown here is derived from an EMBL/GenBank/DDBJ whole genome shotgun (WGS) entry which is preliminary data.</text>
</comment>
<reference evidence="2 3" key="1">
    <citation type="submission" date="2016-03" db="EMBL/GenBank/DDBJ databases">
        <authorList>
            <person name="Ploux O."/>
        </authorList>
    </citation>
    <scope>NUCLEOTIDE SEQUENCE [LARGE SCALE GENOMIC DNA]</scope>
    <source>
        <strain evidence="2 3">R-45378</strain>
    </source>
</reference>
<evidence type="ECO:0000313" key="2">
    <source>
        <dbReference type="EMBL" id="OAI13537.1"/>
    </source>
</evidence>
<evidence type="ECO:0000256" key="1">
    <source>
        <dbReference type="SAM" id="MobiDB-lite"/>
    </source>
</evidence>
<dbReference type="RefSeq" id="WP_064041440.1">
    <property type="nucleotide sequence ID" value="NZ_LUUJ01000098.1"/>
</dbReference>
<gene>
    <name evidence="2" type="ORF">A1507_01560</name>
</gene>
<organism evidence="2 3">
    <name type="scientific">Methylomonas koyamae</name>
    <dbReference type="NCBI Taxonomy" id="702114"/>
    <lineage>
        <taxon>Bacteria</taxon>
        <taxon>Pseudomonadati</taxon>
        <taxon>Pseudomonadota</taxon>
        <taxon>Gammaproteobacteria</taxon>
        <taxon>Methylococcales</taxon>
        <taxon>Methylococcaceae</taxon>
        <taxon>Methylomonas</taxon>
    </lineage>
</organism>
<protein>
    <submittedName>
        <fullName evidence="2">Uncharacterized protein</fullName>
    </submittedName>
</protein>
<name>A0A177N6C4_9GAMM</name>